<dbReference type="EMBL" id="SPQU01000074">
    <property type="protein sequence ID" value="TFV28190.1"/>
    <property type="molecule type" value="Genomic_DNA"/>
</dbReference>
<organism evidence="2 3">
    <name type="scientific">Bradyrhizobium frederickii</name>
    <dbReference type="NCBI Taxonomy" id="2560054"/>
    <lineage>
        <taxon>Bacteria</taxon>
        <taxon>Pseudomonadati</taxon>
        <taxon>Pseudomonadota</taxon>
        <taxon>Alphaproteobacteria</taxon>
        <taxon>Hyphomicrobiales</taxon>
        <taxon>Nitrobacteraceae</taxon>
        <taxon>Bradyrhizobium</taxon>
    </lineage>
</organism>
<dbReference type="AlphaFoldDB" id="A0A4Y9KNE2"/>
<comment type="caution">
    <text evidence="2">The sequence shown here is derived from an EMBL/GenBank/DDBJ whole genome shotgun (WGS) entry which is preliminary data.</text>
</comment>
<feature type="transmembrane region" description="Helical" evidence="1">
    <location>
        <begin position="6"/>
        <end position="25"/>
    </location>
</feature>
<protein>
    <submittedName>
        <fullName evidence="2">DUF4118 domain-containing protein</fullName>
    </submittedName>
</protein>
<keyword evidence="1" id="KW-1133">Transmembrane helix</keyword>
<feature type="transmembrane region" description="Helical" evidence="1">
    <location>
        <begin position="57"/>
        <end position="78"/>
    </location>
</feature>
<sequence length="130" mass="13565">MILVDLGLELAFAAFFPAVLVSGFLGGKPAGAFAAVVTLPLVWWAFLPPAFEFSPLGAAACEDIKLFFLGSVLLVYFADLCRDLGSLDSHSYADDGAANPMVAFGAARLSAAATPAATSEDVFRAFKLTI</sequence>
<evidence type="ECO:0000256" key="1">
    <source>
        <dbReference type="SAM" id="Phobius"/>
    </source>
</evidence>
<accession>A0A4Y9KNE2</accession>
<dbReference type="OrthoDB" id="8243377at2"/>
<reference evidence="2 3" key="1">
    <citation type="submission" date="2019-03" db="EMBL/GenBank/DDBJ databases">
        <title>Bradyrhizobium strains diversity isolated from Chamaecrista fasciculata.</title>
        <authorList>
            <person name="Urquiaga M.C.O."/>
            <person name="Hungria M."/>
            <person name="Delamuta J.R.M."/>
        </authorList>
    </citation>
    <scope>NUCLEOTIDE SEQUENCE [LARGE SCALE GENOMIC DNA]</scope>
    <source>
        <strain evidence="2 3">CNPSo 3424</strain>
    </source>
</reference>
<name>A0A4Y9KNE2_9BRAD</name>
<gene>
    <name evidence="2" type="ORF">E4K66_39155</name>
</gene>
<evidence type="ECO:0000313" key="3">
    <source>
        <dbReference type="Proteomes" id="UP000298225"/>
    </source>
</evidence>
<keyword evidence="1" id="KW-0472">Membrane</keyword>
<keyword evidence="1" id="KW-0812">Transmembrane</keyword>
<feature type="transmembrane region" description="Helical" evidence="1">
    <location>
        <begin position="32"/>
        <end position="51"/>
    </location>
</feature>
<dbReference type="RefSeq" id="WP_135171791.1">
    <property type="nucleotide sequence ID" value="NZ_SPQU01000074.1"/>
</dbReference>
<evidence type="ECO:0000313" key="2">
    <source>
        <dbReference type="EMBL" id="TFV28190.1"/>
    </source>
</evidence>
<keyword evidence="3" id="KW-1185">Reference proteome</keyword>
<dbReference type="Proteomes" id="UP000298225">
    <property type="component" value="Unassembled WGS sequence"/>
</dbReference>
<proteinExistence type="predicted"/>